<accession>A0A6G1JDW3</accession>
<evidence type="ECO:0000313" key="2">
    <source>
        <dbReference type="Proteomes" id="UP000799291"/>
    </source>
</evidence>
<proteinExistence type="predicted"/>
<evidence type="ECO:0000313" key="1">
    <source>
        <dbReference type="EMBL" id="KAF2688319.1"/>
    </source>
</evidence>
<dbReference type="AlphaFoldDB" id="A0A6G1JDW3"/>
<protein>
    <submittedName>
        <fullName evidence="1">Uncharacterized protein</fullName>
    </submittedName>
</protein>
<name>A0A6G1JDW3_9PLEO</name>
<dbReference type="EMBL" id="MU005573">
    <property type="protein sequence ID" value="KAF2688319.1"/>
    <property type="molecule type" value="Genomic_DNA"/>
</dbReference>
<sequence length="72" mass="8229">MLDSAQLSQRAISDQEPTLSAHIDRLISTPSQNLKRESALDIGEWIRFLAFDIIVKASEDFEVSRTLHFLEQ</sequence>
<dbReference type="Proteomes" id="UP000799291">
    <property type="component" value="Unassembled WGS sequence"/>
</dbReference>
<keyword evidence="2" id="KW-1185">Reference proteome</keyword>
<reference evidence="1" key="1">
    <citation type="journal article" date="2020" name="Stud. Mycol.">
        <title>101 Dothideomycetes genomes: a test case for predicting lifestyles and emergence of pathogens.</title>
        <authorList>
            <person name="Haridas S."/>
            <person name="Albert R."/>
            <person name="Binder M."/>
            <person name="Bloem J."/>
            <person name="Labutti K."/>
            <person name="Salamov A."/>
            <person name="Andreopoulos B."/>
            <person name="Baker S."/>
            <person name="Barry K."/>
            <person name="Bills G."/>
            <person name="Bluhm B."/>
            <person name="Cannon C."/>
            <person name="Castanera R."/>
            <person name="Culley D."/>
            <person name="Daum C."/>
            <person name="Ezra D."/>
            <person name="Gonzalez J."/>
            <person name="Henrissat B."/>
            <person name="Kuo A."/>
            <person name="Liang C."/>
            <person name="Lipzen A."/>
            <person name="Lutzoni F."/>
            <person name="Magnuson J."/>
            <person name="Mondo S."/>
            <person name="Nolan M."/>
            <person name="Ohm R."/>
            <person name="Pangilinan J."/>
            <person name="Park H.-J."/>
            <person name="Ramirez L."/>
            <person name="Alfaro M."/>
            <person name="Sun H."/>
            <person name="Tritt A."/>
            <person name="Yoshinaga Y."/>
            <person name="Zwiers L.-H."/>
            <person name="Turgeon B."/>
            <person name="Goodwin S."/>
            <person name="Spatafora J."/>
            <person name="Crous P."/>
            <person name="Grigoriev I."/>
        </authorList>
    </citation>
    <scope>NUCLEOTIDE SEQUENCE</scope>
    <source>
        <strain evidence="1">CBS 122367</strain>
    </source>
</reference>
<gene>
    <name evidence="1" type="ORF">K458DRAFT_384503</name>
</gene>
<organism evidence="1 2">
    <name type="scientific">Lentithecium fluviatile CBS 122367</name>
    <dbReference type="NCBI Taxonomy" id="1168545"/>
    <lineage>
        <taxon>Eukaryota</taxon>
        <taxon>Fungi</taxon>
        <taxon>Dikarya</taxon>
        <taxon>Ascomycota</taxon>
        <taxon>Pezizomycotina</taxon>
        <taxon>Dothideomycetes</taxon>
        <taxon>Pleosporomycetidae</taxon>
        <taxon>Pleosporales</taxon>
        <taxon>Massarineae</taxon>
        <taxon>Lentitheciaceae</taxon>
        <taxon>Lentithecium</taxon>
    </lineage>
</organism>